<dbReference type="CDD" id="cd06089">
    <property type="entry name" value="KOW_RPL26"/>
    <property type="match status" value="1"/>
</dbReference>
<evidence type="ECO:0000256" key="2">
    <source>
        <dbReference type="ARBA" id="ARBA00022980"/>
    </source>
</evidence>
<dbReference type="InterPro" id="IPR014722">
    <property type="entry name" value="Rib_uL2_dom2"/>
</dbReference>
<dbReference type="InterPro" id="IPR008991">
    <property type="entry name" value="Translation_prot_SH3-like_sf"/>
</dbReference>
<reference evidence="7" key="2">
    <citation type="submission" date="2017-05" db="EMBL/GenBank/DDBJ databases">
        <authorList>
            <person name="Song R."/>
            <person name="Chenine A.L."/>
            <person name="Ruprecht R.M."/>
        </authorList>
    </citation>
    <scope>NUCLEOTIDE SEQUENCE</scope>
    <source>
        <strain evidence="7">SCGC AB-777_F03</strain>
    </source>
</reference>
<comment type="function">
    <text evidence="4">Located at the polypeptide exit tunnel on the outside of the subunit.</text>
</comment>
<dbReference type="InterPro" id="IPR041988">
    <property type="entry name" value="Ribosomal_uL24_KOW"/>
</dbReference>
<keyword evidence="4" id="KW-0699">rRNA-binding</keyword>
<dbReference type="Pfam" id="PF16906">
    <property type="entry name" value="Ribosomal_L26"/>
    <property type="match status" value="1"/>
</dbReference>
<evidence type="ECO:0000256" key="3">
    <source>
        <dbReference type="ARBA" id="ARBA00023274"/>
    </source>
</evidence>
<feature type="domain" description="KOW" evidence="5">
    <location>
        <begin position="60"/>
        <end position="87"/>
    </location>
</feature>
<dbReference type="EMBL" id="QEFP02000008">
    <property type="protein sequence ID" value="MCC5447114.1"/>
    <property type="molecule type" value="Genomic_DNA"/>
</dbReference>
<protein>
    <recommendedName>
        <fullName evidence="4">Large ribosomal subunit protein uL24</fullName>
    </recommendedName>
</protein>
<keyword evidence="2 4" id="KW-0689">Ribosomal protein</keyword>
<evidence type="ECO:0000256" key="1">
    <source>
        <dbReference type="ARBA" id="ARBA00010618"/>
    </source>
</evidence>
<accession>A0A2T9WKS1</accession>
<dbReference type="Proteomes" id="UP000245509">
    <property type="component" value="Unassembled WGS sequence"/>
</dbReference>
<organism evidence="7">
    <name type="scientific">Nanobsidianus stetteri</name>
    <dbReference type="NCBI Taxonomy" id="1294122"/>
    <lineage>
        <taxon>Archaea</taxon>
        <taxon>Nanobdellota</taxon>
        <taxon>Candidatus Nanoarchaeia</taxon>
        <taxon>Nanoarchaeales</taxon>
        <taxon>Nanopusillaceae</taxon>
        <taxon>Candidatus Nanobsidianus</taxon>
    </lineage>
</organism>
<evidence type="ECO:0000313" key="7">
    <source>
        <dbReference type="EMBL" id="PVU68424.1"/>
    </source>
</evidence>
<dbReference type="GO" id="GO:0006412">
    <property type="term" value="P:translation"/>
    <property type="evidence" value="ECO:0007669"/>
    <property type="project" value="UniProtKB-UniRule"/>
</dbReference>
<dbReference type="HAMAP" id="MF_01326_A">
    <property type="entry name" value="Ribosomal_uL24_A"/>
    <property type="match status" value="1"/>
</dbReference>
<comment type="subunit">
    <text evidence="4">Part of the 50S ribosomal subunit.</text>
</comment>
<dbReference type="GO" id="GO:0015934">
    <property type="term" value="C:large ribosomal subunit"/>
    <property type="evidence" value="ECO:0007669"/>
    <property type="project" value="UniProtKB-UniRule"/>
</dbReference>
<dbReference type="NCBIfam" id="TIGR01080">
    <property type="entry name" value="rplX_A_E"/>
    <property type="match status" value="1"/>
</dbReference>
<dbReference type="InterPro" id="IPR005824">
    <property type="entry name" value="KOW"/>
</dbReference>
<comment type="caution">
    <text evidence="7">The sequence shown here is derived from an EMBL/GenBank/DDBJ whole genome shotgun (WGS) entry which is preliminary data.</text>
</comment>
<gene>
    <name evidence="4" type="primary">rpl24</name>
    <name evidence="6" type="synonym">rplX</name>
    <name evidence="6" type="ORF">DDW03_001720</name>
    <name evidence="7" type="ORF">DDW03_02495</name>
</gene>
<comment type="similarity">
    <text evidence="1 4">Belongs to the universal ribosomal protein uL24 family.</text>
</comment>
<evidence type="ECO:0000313" key="6">
    <source>
        <dbReference type="EMBL" id="MCC5447114.1"/>
    </source>
</evidence>
<reference evidence="6" key="4">
    <citation type="submission" date="2021-11" db="EMBL/GenBank/DDBJ databases">
        <authorList>
            <person name="Munson-Mcgee J."/>
            <person name="Field E."/>
            <person name="Bateson M."/>
            <person name="Rooney C."/>
            <person name="Stepanauskas R."/>
            <person name="Young M."/>
        </authorList>
    </citation>
    <scope>NUCLEOTIDE SEQUENCE</scope>
    <source>
        <strain evidence="6">SCGC AB-777_F03</strain>
    </source>
</reference>
<dbReference type="AlphaFoldDB" id="A0A2T9WKS1"/>
<sequence>MVLKIKNIDYKDWSSSWKSSKNSRKQRKYIINAPLHIRGKIISSMLSKDIKNLIKINSLPLRVGDYVKVLRGKYRNTEGFVIYIDRKRYKVYIDNIKFTNKANREVYRPIHSSKLLILRLNLKDKKRIEIIKRKMKSKNIEENKIEELVNQLVNNFSVKEDELAKVTELNKKFK</sequence>
<dbReference type="Pfam" id="PF00467">
    <property type="entry name" value="KOW"/>
    <property type="match status" value="1"/>
</dbReference>
<dbReference type="GO" id="GO:0003735">
    <property type="term" value="F:structural constituent of ribosome"/>
    <property type="evidence" value="ECO:0007669"/>
    <property type="project" value="UniProtKB-UniRule"/>
</dbReference>
<keyword evidence="3 4" id="KW-0687">Ribonucleoprotein</keyword>
<evidence type="ECO:0000256" key="4">
    <source>
        <dbReference type="HAMAP-Rule" id="MF_01326"/>
    </source>
</evidence>
<reference evidence="7" key="1">
    <citation type="journal article" date="2015" name="Appl. Environ. Microbiol.">
        <title>Nanoarchaeota, Their Sulfolobales Host, and Nanoarchaeota Virus Distribution across Yellowstone National Park Hot Springs.</title>
        <authorList>
            <person name="Munson-McGee J.H."/>
            <person name="Field E.K."/>
            <person name="Bateson M."/>
            <person name="Rooney C."/>
            <person name="Stepanauskas R."/>
            <person name="Young M.J."/>
        </authorList>
    </citation>
    <scope>NUCLEOTIDE SEQUENCE [LARGE SCALE GENOMIC DNA]</scope>
    <source>
        <strain evidence="7">SCGC AB-777_F03</strain>
    </source>
</reference>
<dbReference type="RefSeq" id="WP_228615339.1">
    <property type="nucleotide sequence ID" value="NZ_QEFP02000008.1"/>
</dbReference>
<dbReference type="EMBL" id="QEFP01000012">
    <property type="protein sequence ID" value="PVU68424.1"/>
    <property type="molecule type" value="Genomic_DNA"/>
</dbReference>
<dbReference type="PROSITE" id="PS01108">
    <property type="entry name" value="RIBOSOMAL_L24"/>
    <property type="match status" value="1"/>
</dbReference>
<dbReference type="Gene3D" id="2.30.30.30">
    <property type="match status" value="1"/>
</dbReference>
<keyword evidence="4" id="KW-0694">RNA-binding</keyword>
<evidence type="ECO:0000259" key="5">
    <source>
        <dbReference type="SMART" id="SM00739"/>
    </source>
</evidence>
<proteinExistence type="inferred from homology"/>
<dbReference type="InterPro" id="IPR005825">
    <property type="entry name" value="Ribosomal_uL24_CS"/>
</dbReference>
<dbReference type="GO" id="GO:0019843">
    <property type="term" value="F:rRNA binding"/>
    <property type="evidence" value="ECO:0007669"/>
    <property type="project" value="UniProtKB-UniRule"/>
</dbReference>
<dbReference type="SUPFAM" id="SSF50104">
    <property type="entry name" value="Translation proteins SH3-like domain"/>
    <property type="match status" value="1"/>
</dbReference>
<dbReference type="PANTHER" id="PTHR11143">
    <property type="entry name" value="60S RIBOSOMAL PROTEIN L26 FAMILY MEMBER"/>
    <property type="match status" value="1"/>
</dbReference>
<comment type="function">
    <text evidence="4">One of two assembly initiator proteins, it binds directly to the 5'-end of the 23S rRNA, where it nucleates assembly of the 50S subunit.</text>
</comment>
<dbReference type="InterPro" id="IPR005756">
    <property type="entry name" value="Ribosomal_uL24_euk/arc"/>
</dbReference>
<reference evidence="6" key="3">
    <citation type="submission" date="2017-05" db="EMBL/GenBank/DDBJ databases">
        <authorList>
            <person name="Munson-Mcgee J.H."/>
        </authorList>
    </citation>
    <scope>NUCLEOTIDE SEQUENCE</scope>
    <source>
        <strain evidence="6">SCGC AB-777_F03</strain>
    </source>
</reference>
<name>A0A2T9WKS1_NANST</name>
<dbReference type="SMART" id="SM00739">
    <property type="entry name" value="KOW"/>
    <property type="match status" value="1"/>
</dbReference>